<keyword evidence="2" id="KW-1185">Reference proteome</keyword>
<protein>
    <submittedName>
        <fullName evidence="1">Uncharacterized protein</fullName>
    </submittedName>
</protein>
<reference evidence="1" key="1">
    <citation type="journal article" date="2023" name="Access Microbiol">
        <title>De-novo genome assembly for Akanthomyces muscarius, a biocontrol agent of insect agricultural pests.</title>
        <authorList>
            <person name="Erdos Z."/>
            <person name="Studholme D.J."/>
            <person name="Raymond B."/>
            <person name="Sharma M."/>
        </authorList>
    </citation>
    <scope>NUCLEOTIDE SEQUENCE</scope>
    <source>
        <strain evidence="1">Ve6</strain>
    </source>
</reference>
<dbReference type="KEGG" id="amus:LMH87_009205"/>
<dbReference type="RefSeq" id="XP_056057056.1">
    <property type="nucleotide sequence ID" value="XM_056202498.1"/>
</dbReference>
<comment type="caution">
    <text evidence="1">The sequence shown here is derived from an EMBL/GenBank/DDBJ whole genome shotgun (WGS) entry which is preliminary data.</text>
</comment>
<dbReference type="EMBL" id="JAJHUN010000006">
    <property type="protein sequence ID" value="KAJ4158689.1"/>
    <property type="molecule type" value="Genomic_DNA"/>
</dbReference>
<evidence type="ECO:0000313" key="2">
    <source>
        <dbReference type="Proteomes" id="UP001144673"/>
    </source>
</evidence>
<dbReference type="Proteomes" id="UP001144673">
    <property type="component" value="Unassembled WGS sequence"/>
</dbReference>
<dbReference type="AlphaFoldDB" id="A0A9W8QK74"/>
<accession>A0A9W8QK74</accession>
<dbReference type="GeneID" id="80896364"/>
<organism evidence="1 2">
    <name type="scientific">Akanthomyces muscarius</name>
    <name type="common">Entomopathogenic fungus</name>
    <name type="synonym">Lecanicillium muscarium</name>
    <dbReference type="NCBI Taxonomy" id="2231603"/>
    <lineage>
        <taxon>Eukaryota</taxon>
        <taxon>Fungi</taxon>
        <taxon>Dikarya</taxon>
        <taxon>Ascomycota</taxon>
        <taxon>Pezizomycotina</taxon>
        <taxon>Sordariomycetes</taxon>
        <taxon>Hypocreomycetidae</taxon>
        <taxon>Hypocreales</taxon>
        <taxon>Cordycipitaceae</taxon>
        <taxon>Akanthomyces</taxon>
    </lineage>
</organism>
<name>A0A9W8QK74_AKAMU</name>
<evidence type="ECO:0000313" key="1">
    <source>
        <dbReference type="EMBL" id="KAJ4158689.1"/>
    </source>
</evidence>
<gene>
    <name evidence="1" type="ORF">LMH87_009205</name>
</gene>
<sequence length="74" mass="8397">MAWAVPGALGLNSTSVEQRRLIRTRSICRWVVSHSLHATNRIWASRHVCWVIGQVDDVTVAIGHVHRGTRNLMR</sequence>
<proteinExistence type="predicted"/>